<dbReference type="Gene3D" id="3.30.565.10">
    <property type="entry name" value="Histidine kinase-like ATPase, C-terminal domain"/>
    <property type="match status" value="1"/>
</dbReference>
<evidence type="ECO:0000256" key="5">
    <source>
        <dbReference type="ARBA" id="ARBA00022679"/>
    </source>
</evidence>
<feature type="domain" description="CHASE" evidence="14">
    <location>
        <begin position="93"/>
        <end position="313"/>
    </location>
</feature>
<evidence type="ECO:0000256" key="10">
    <source>
        <dbReference type="SAM" id="Phobius"/>
    </source>
</evidence>
<feature type="domain" description="Histidine kinase" evidence="11">
    <location>
        <begin position="627"/>
        <end position="839"/>
    </location>
</feature>
<dbReference type="Pfam" id="PF03924">
    <property type="entry name" value="CHASE"/>
    <property type="match status" value="1"/>
</dbReference>
<feature type="domain" description="PAC" evidence="13">
    <location>
        <begin position="438"/>
        <end position="488"/>
    </location>
</feature>
<dbReference type="GO" id="GO:0016020">
    <property type="term" value="C:membrane"/>
    <property type="evidence" value="ECO:0007669"/>
    <property type="project" value="UniProtKB-SubCell"/>
</dbReference>
<dbReference type="InterPro" id="IPR000700">
    <property type="entry name" value="PAS-assoc_C"/>
</dbReference>
<dbReference type="Gene3D" id="3.30.450.350">
    <property type="entry name" value="CHASE domain"/>
    <property type="match status" value="1"/>
</dbReference>
<evidence type="ECO:0000256" key="2">
    <source>
        <dbReference type="ARBA" id="ARBA00004370"/>
    </source>
</evidence>
<dbReference type="InterPro" id="IPR004358">
    <property type="entry name" value="Sig_transdc_His_kin-like_C"/>
</dbReference>
<keyword evidence="9 10" id="KW-0472">Membrane</keyword>
<feature type="transmembrane region" description="Helical" evidence="10">
    <location>
        <begin position="331"/>
        <end position="354"/>
    </location>
</feature>
<evidence type="ECO:0000256" key="4">
    <source>
        <dbReference type="ARBA" id="ARBA00022553"/>
    </source>
</evidence>
<protein>
    <recommendedName>
        <fullName evidence="3">histidine kinase</fullName>
        <ecNumber evidence="3">2.7.13.3</ecNumber>
    </recommendedName>
</protein>
<evidence type="ECO:0000256" key="6">
    <source>
        <dbReference type="ARBA" id="ARBA00022692"/>
    </source>
</evidence>
<dbReference type="Gene3D" id="3.30.450.20">
    <property type="entry name" value="PAS domain"/>
    <property type="match status" value="2"/>
</dbReference>
<keyword evidence="8 10" id="KW-1133">Transmembrane helix</keyword>
<keyword evidence="6 10" id="KW-0812">Transmembrane</keyword>
<feature type="domain" description="PAS" evidence="12">
    <location>
        <begin position="361"/>
        <end position="430"/>
    </location>
</feature>
<dbReference type="SMART" id="SM01079">
    <property type="entry name" value="CHASE"/>
    <property type="match status" value="1"/>
</dbReference>
<dbReference type="InterPro" id="IPR000014">
    <property type="entry name" value="PAS"/>
</dbReference>
<dbReference type="EC" id="2.7.13.3" evidence="3"/>
<evidence type="ECO:0000313" key="15">
    <source>
        <dbReference type="EMBL" id="MDO6421418.1"/>
    </source>
</evidence>
<reference evidence="15" key="1">
    <citation type="submission" date="2023-07" db="EMBL/GenBank/DDBJ databases">
        <title>Genome content predicts the carbon catabolic preferences of heterotrophic bacteria.</title>
        <authorList>
            <person name="Gralka M."/>
        </authorList>
    </citation>
    <scope>NUCLEOTIDE SEQUENCE</scope>
    <source>
        <strain evidence="15">I3M17_2</strain>
    </source>
</reference>
<dbReference type="Pfam" id="PF00989">
    <property type="entry name" value="PAS"/>
    <property type="match status" value="2"/>
</dbReference>
<dbReference type="EMBL" id="JAUOPB010000002">
    <property type="protein sequence ID" value="MDO6421418.1"/>
    <property type="molecule type" value="Genomic_DNA"/>
</dbReference>
<feature type="transmembrane region" description="Helical" evidence="10">
    <location>
        <begin position="30"/>
        <end position="49"/>
    </location>
</feature>
<dbReference type="SUPFAM" id="SSF55785">
    <property type="entry name" value="PYP-like sensor domain (PAS domain)"/>
    <property type="match status" value="2"/>
</dbReference>
<organism evidence="15 16">
    <name type="scientific">Saccharophagus degradans</name>
    <dbReference type="NCBI Taxonomy" id="86304"/>
    <lineage>
        <taxon>Bacteria</taxon>
        <taxon>Pseudomonadati</taxon>
        <taxon>Pseudomonadota</taxon>
        <taxon>Gammaproteobacteria</taxon>
        <taxon>Cellvibrionales</taxon>
        <taxon>Cellvibrionaceae</taxon>
        <taxon>Saccharophagus</taxon>
    </lineage>
</organism>
<dbReference type="InterPro" id="IPR003594">
    <property type="entry name" value="HATPase_dom"/>
</dbReference>
<dbReference type="PROSITE" id="PS50113">
    <property type="entry name" value="PAC"/>
    <property type="match status" value="1"/>
</dbReference>
<evidence type="ECO:0000313" key="16">
    <source>
        <dbReference type="Proteomes" id="UP001169760"/>
    </source>
</evidence>
<dbReference type="InterPro" id="IPR006189">
    <property type="entry name" value="CHASE_dom"/>
</dbReference>
<dbReference type="GO" id="GO:0000156">
    <property type="term" value="F:phosphorelay response regulator activity"/>
    <property type="evidence" value="ECO:0007669"/>
    <property type="project" value="TreeGrafter"/>
</dbReference>
<comment type="catalytic activity">
    <reaction evidence="1">
        <text>ATP + protein L-histidine = ADP + protein N-phospho-L-histidine.</text>
        <dbReference type="EC" id="2.7.13.3"/>
    </reaction>
</comment>
<dbReference type="Gene3D" id="1.10.287.130">
    <property type="match status" value="1"/>
</dbReference>
<dbReference type="CDD" id="cd00130">
    <property type="entry name" value="PAS"/>
    <property type="match status" value="2"/>
</dbReference>
<gene>
    <name evidence="15" type="ORF">Q4521_02935</name>
</gene>
<evidence type="ECO:0000259" key="13">
    <source>
        <dbReference type="PROSITE" id="PS50113"/>
    </source>
</evidence>
<dbReference type="Proteomes" id="UP001169760">
    <property type="component" value="Unassembled WGS sequence"/>
</dbReference>
<dbReference type="RefSeq" id="WP_303490861.1">
    <property type="nucleotide sequence ID" value="NZ_JAUOPB010000002.1"/>
</dbReference>
<dbReference type="PROSITE" id="PS50109">
    <property type="entry name" value="HIS_KIN"/>
    <property type="match status" value="1"/>
</dbReference>
<dbReference type="PRINTS" id="PR00344">
    <property type="entry name" value="BCTRLSENSOR"/>
</dbReference>
<dbReference type="InterPro" id="IPR013767">
    <property type="entry name" value="PAS_fold"/>
</dbReference>
<dbReference type="InterPro" id="IPR042240">
    <property type="entry name" value="CHASE_sf"/>
</dbReference>
<dbReference type="PANTHER" id="PTHR42878">
    <property type="entry name" value="TWO-COMPONENT HISTIDINE KINASE"/>
    <property type="match status" value="1"/>
</dbReference>
<dbReference type="SUPFAM" id="SSF55874">
    <property type="entry name" value="ATPase domain of HSP90 chaperone/DNA topoisomerase II/histidine kinase"/>
    <property type="match status" value="1"/>
</dbReference>
<accession>A0AAW7X382</accession>
<dbReference type="PROSITE" id="PS50839">
    <property type="entry name" value="CHASE"/>
    <property type="match status" value="1"/>
</dbReference>
<proteinExistence type="predicted"/>
<keyword evidence="5" id="KW-0808">Transferase</keyword>
<dbReference type="NCBIfam" id="TIGR00229">
    <property type="entry name" value="sensory_box"/>
    <property type="match status" value="2"/>
</dbReference>
<evidence type="ECO:0000256" key="3">
    <source>
        <dbReference type="ARBA" id="ARBA00012438"/>
    </source>
</evidence>
<evidence type="ECO:0000256" key="9">
    <source>
        <dbReference type="ARBA" id="ARBA00023136"/>
    </source>
</evidence>
<dbReference type="InterPro" id="IPR036890">
    <property type="entry name" value="HATPase_C_sf"/>
</dbReference>
<dbReference type="AlphaFoldDB" id="A0AAW7X382"/>
<dbReference type="PROSITE" id="PS50112">
    <property type="entry name" value="PAS"/>
    <property type="match status" value="2"/>
</dbReference>
<comment type="subcellular location">
    <subcellularLocation>
        <location evidence="2">Membrane</location>
    </subcellularLocation>
</comment>
<sequence>MPTDKQPQSSANGLKLNSAIRFIELFHSPITAWVVLGLSLAITVVAYIITSSAVKERAQDRFEYQTIRTENAIKERLYLYEQVLWGGVGLFNASTEVTRADYANYVKALQLDTKWPGVQGIGYSIPIEASQLEAHIEGIRAQGFPDYTVKPTEPREEYSAIIYLEPFDWRNQRAFGYDMWSNPMRREAMARARDNAEAATSGIITLVQETDNNVQRGFLTYVPVYSTRAIPPTVEERRAAFIGWVYAPFRAGNLMQGILGADDDQIHLNIYDGKIKQPESLLYSSESAPPESNIPDLTKDVTITLQGREWTLYFHAVPNYYELVDNGHQPVFIAVGGVAVNLLLFYVIYALYFLNKRAESVTKDWRMIIEQAPNALIITNETGEIVVTNAQADTLFGYAPNELLGQKIEVLVPHSIRTAHPELRESFVAAPKARSMGAGRDLTAQRKDGSEVPVEIGLSPLNTPQGRLVVASIVDISERKQAQHTLEKIIEQAPNALIMTDDKGTITLTNTQADHLFGYRRGELTGQKIDILVPEANRAGHPAHRDAFFKAPKSRLMGAGRDLAGRAKDGSEVPVEIGLNPLTTPLGNFVVASIVDIKERLRAQKMLEHTNRQLQQKNHEMEQFIYTVSHDLKSPLVTIGGFAKMLSTGLANTATDKQKHQLQRIQANVDHMETLLSDLLQLSRLIRQGVDKTEVDLEALLGSLINTLEGPIEAVNAKVEICKPLAIIQGNERLISQCVQNLLSNAIQYKDEQRPLTITISTSEQAESVSLIIKDTAMGIDAKYHEQIFRIFERLDIGEGTGVGLAIVKTVMEKHSGQVILESELGKGSAFTLVFPKQKNKD</sequence>
<keyword evidence="7" id="KW-0418">Kinase</keyword>
<dbReference type="PANTHER" id="PTHR42878:SF15">
    <property type="entry name" value="BACTERIOPHYTOCHROME"/>
    <property type="match status" value="1"/>
</dbReference>
<dbReference type="CDD" id="cd00082">
    <property type="entry name" value="HisKA"/>
    <property type="match status" value="1"/>
</dbReference>
<dbReference type="InterPro" id="IPR005467">
    <property type="entry name" value="His_kinase_dom"/>
</dbReference>
<dbReference type="Pfam" id="PF02518">
    <property type="entry name" value="HATPase_c"/>
    <property type="match status" value="1"/>
</dbReference>
<evidence type="ECO:0000259" key="14">
    <source>
        <dbReference type="PROSITE" id="PS50839"/>
    </source>
</evidence>
<dbReference type="InterPro" id="IPR050351">
    <property type="entry name" value="BphY/WalK/GraS-like"/>
</dbReference>
<keyword evidence="4" id="KW-0597">Phosphoprotein</keyword>
<dbReference type="GO" id="GO:0000155">
    <property type="term" value="F:phosphorelay sensor kinase activity"/>
    <property type="evidence" value="ECO:0007669"/>
    <property type="project" value="InterPro"/>
</dbReference>
<comment type="caution">
    <text evidence="15">The sequence shown here is derived from an EMBL/GenBank/DDBJ whole genome shotgun (WGS) entry which is preliminary data.</text>
</comment>
<dbReference type="GO" id="GO:0007234">
    <property type="term" value="P:osmosensory signaling via phosphorelay pathway"/>
    <property type="evidence" value="ECO:0007669"/>
    <property type="project" value="TreeGrafter"/>
</dbReference>
<dbReference type="SMART" id="SM00387">
    <property type="entry name" value="HATPase_c"/>
    <property type="match status" value="1"/>
</dbReference>
<evidence type="ECO:0000256" key="7">
    <source>
        <dbReference type="ARBA" id="ARBA00022777"/>
    </source>
</evidence>
<dbReference type="InterPro" id="IPR035965">
    <property type="entry name" value="PAS-like_dom_sf"/>
</dbReference>
<feature type="domain" description="PAS" evidence="12">
    <location>
        <begin position="482"/>
        <end position="535"/>
    </location>
</feature>
<dbReference type="GO" id="GO:0030295">
    <property type="term" value="F:protein kinase activator activity"/>
    <property type="evidence" value="ECO:0007669"/>
    <property type="project" value="TreeGrafter"/>
</dbReference>
<evidence type="ECO:0000259" key="11">
    <source>
        <dbReference type="PROSITE" id="PS50109"/>
    </source>
</evidence>
<name>A0AAW7X382_9GAMM</name>
<dbReference type="GO" id="GO:0006355">
    <property type="term" value="P:regulation of DNA-templated transcription"/>
    <property type="evidence" value="ECO:0007669"/>
    <property type="project" value="InterPro"/>
</dbReference>
<dbReference type="SMART" id="SM00091">
    <property type="entry name" value="PAS"/>
    <property type="match status" value="2"/>
</dbReference>
<dbReference type="SUPFAM" id="SSF47384">
    <property type="entry name" value="Homodimeric domain of signal transducing histidine kinase"/>
    <property type="match status" value="1"/>
</dbReference>
<dbReference type="InterPro" id="IPR036097">
    <property type="entry name" value="HisK_dim/P_sf"/>
</dbReference>
<evidence type="ECO:0000256" key="8">
    <source>
        <dbReference type="ARBA" id="ARBA00022989"/>
    </source>
</evidence>
<evidence type="ECO:0000256" key="1">
    <source>
        <dbReference type="ARBA" id="ARBA00000085"/>
    </source>
</evidence>
<dbReference type="InterPro" id="IPR003661">
    <property type="entry name" value="HisK_dim/P_dom"/>
</dbReference>
<dbReference type="Pfam" id="PF00512">
    <property type="entry name" value="HisKA"/>
    <property type="match status" value="1"/>
</dbReference>
<evidence type="ECO:0000259" key="12">
    <source>
        <dbReference type="PROSITE" id="PS50112"/>
    </source>
</evidence>
<dbReference type="SMART" id="SM00388">
    <property type="entry name" value="HisKA"/>
    <property type="match status" value="1"/>
</dbReference>